<evidence type="ECO:0000313" key="10">
    <source>
        <dbReference type="Proteomes" id="UP000694546"/>
    </source>
</evidence>
<dbReference type="Proteomes" id="UP000694546">
    <property type="component" value="Chromosome 15"/>
</dbReference>
<dbReference type="SUPFAM" id="SSF52540">
    <property type="entry name" value="P-loop containing nucleoside triphosphate hydrolases"/>
    <property type="match status" value="1"/>
</dbReference>
<dbReference type="SUPFAM" id="SSF50447">
    <property type="entry name" value="Translation proteins"/>
    <property type="match status" value="1"/>
</dbReference>
<dbReference type="Pfam" id="PF00009">
    <property type="entry name" value="GTP_EFTU"/>
    <property type="match status" value="1"/>
</dbReference>
<evidence type="ECO:0000256" key="6">
    <source>
        <dbReference type="RuleBase" id="RU000325"/>
    </source>
</evidence>
<keyword evidence="10" id="KW-1185">Reference proteome</keyword>
<proteinExistence type="inferred from homology"/>
<dbReference type="GO" id="GO:0003924">
    <property type="term" value="F:GTPase activity"/>
    <property type="evidence" value="ECO:0007669"/>
    <property type="project" value="InterPro"/>
</dbReference>
<dbReference type="GeneTree" id="ENSGT00950000183029"/>
<dbReference type="Pfam" id="PF22594">
    <property type="entry name" value="GTP-eEF1A_C"/>
    <property type="match status" value="1"/>
</dbReference>
<dbReference type="InterPro" id="IPR000795">
    <property type="entry name" value="T_Tr_GTP-bd_dom"/>
</dbReference>
<evidence type="ECO:0000256" key="3">
    <source>
        <dbReference type="ARBA" id="ARBA00022768"/>
    </source>
</evidence>
<dbReference type="InterPro" id="IPR050100">
    <property type="entry name" value="TRAFAC_GTPase_members"/>
</dbReference>
<comment type="function">
    <text evidence="6">This protein promotes the GTP-dependent binding of aminoacyl-tRNA to the A-site of ribosomes during protein biosynthesis.</text>
</comment>
<dbReference type="PROSITE" id="PS00301">
    <property type="entry name" value="G_TR_1"/>
    <property type="match status" value="1"/>
</dbReference>
<keyword evidence="2 6" id="KW-0547">Nucleotide-binding</keyword>
<keyword evidence="4" id="KW-0648">Protein biosynthesis</keyword>
<organism evidence="9 10">
    <name type="scientific">Gadus morhua</name>
    <name type="common">Atlantic cod</name>
    <dbReference type="NCBI Taxonomy" id="8049"/>
    <lineage>
        <taxon>Eukaryota</taxon>
        <taxon>Metazoa</taxon>
        <taxon>Chordata</taxon>
        <taxon>Craniata</taxon>
        <taxon>Vertebrata</taxon>
        <taxon>Euteleostomi</taxon>
        <taxon>Actinopterygii</taxon>
        <taxon>Neopterygii</taxon>
        <taxon>Teleostei</taxon>
        <taxon>Neoteleostei</taxon>
        <taxon>Acanthomorphata</taxon>
        <taxon>Zeiogadaria</taxon>
        <taxon>Gadariae</taxon>
        <taxon>Gadiformes</taxon>
        <taxon>Gadoidei</taxon>
        <taxon>Gadidae</taxon>
        <taxon>Gadus</taxon>
    </lineage>
</organism>
<sequence length="408" mass="44400">MGKGSFKYAWVLDKLKAERERGITIDISLWKFETGRYYVTIIDAPGHRDFIKNMITGTSQADCAVLIVAAGVGEFEAGISKNGQTREHALLAYTLGVKQLIVGVNKMDSTEPPYSQRRYEEIVKEVSTYIKKIGYNPDAVPFVPISGWNGDNMLEASPNMTWFKGWKIVRKEGSASGTTLLEALDSIQSPSRPTDKDPRGIQTGIGTVPVGRVETGVLKPGMVVTFAPVNVTTEVKSVEMHHEALAEALPGDNVGFNIKNVSVKDIRRGNVAGDSKNDPPQEAALFTAQVIILNHPGQISAGYAPVLDCHTAHIACKFSELKEKIDRRSGKKLEDNPKALKSGDAAIVDMIPGKPMCVESFSQYPPLGRFAVRDMRQTVAVGVIKAVEKKSSSTGKVTKSAQKAQKNK</sequence>
<dbReference type="InterPro" id="IPR004539">
    <property type="entry name" value="Transl_elong_EF1A_euk/arc"/>
</dbReference>
<keyword evidence="3 6" id="KW-0251">Elongation factor</keyword>
<dbReference type="InterPro" id="IPR031157">
    <property type="entry name" value="G_TR_CS"/>
</dbReference>
<dbReference type="InterPro" id="IPR009000">
    <property type="entry name" value="Transl_B-barrel_sf"/>
</dbReference>
<evidence type="ECO:0000256" key="4">
    <source>
        <dbReference type="ARBA" id="ARBA00022917"/>
    </source>
</evidence>
<accession>A0A8C5AQB5</accession>
<dbReference type="Gene3D" id="2.40.30.10">
    <property type="entry name" value="Translation factors"/>
    <property type="match status" value="2"/>
</dbReference>
<protein>
    <recommendedName>
        <fullName evidence="6">Elongation factor 1-alpha</fullName>
    </recommendedName>
</protein>
<dbReference type="PROSITE" id="PS51722">
    <property type="entry name" value="G_TR_2"/>
    <property type="match status" value="1"/>
</dbReference>
<dbReference type="GO" id="GO:0003746">
    <property type="term" value="F:translation elongation factor activity"/>
    <property type="evidence" value="ECO:0007669"/>
    <property type="project" value="UniProtKB-KW"/>
</dbReference>
<dbReference type="NCBIfam" id="TIGR00483">
    <property type="entry name" value="EF-1_alpha"/>
    <property type="match status" value="1"/>
</dbReference>
<evidence type="ECO:0000256" key="2">
    <source>
        <dbReference type="ARBA" id="ARBA00022741"/>
    </source>
</evidence>
<dbReference type="InterPro" id="IPR004161">
    <property type="entry name" value="EFTu-like_2"/>
</dbReference>
<dbReference type="CDD" id="cd01883">
    <property type="entry name" value="EF1_alpha"/>
    <property type="match status" value="1"/>
</dbReference>
<evidence type="ECO:0000256" key="7">
    <source>
        <dbReference type="SAM" id="MobiDB-lite"/>
    </source>
</evidence>
<comment type="similarity">
    <text evidence="1 6">Belongs to the TRAFAC class translation factor GTPase superfamily. Classic translation factor GTPase family. EF-Tu/EF-1A subfamily.</text>
</comment>
<evidence type="ECO:0000256" key="5">
    <source>
        <dbReference type="ARBA" id="ARBA00023134"/>
    </source>
</evidence>
<dbReference type="CDD" id="cd03705">
    <property type="entry name" value="EF1_alpha_III"/>
    <property type="match status" value="1"/>
</dbReference>
<dbReference type="InterPro" id="IPR027417">
    <property type="entry name" value="P-loop_NTPase"/>
</dbReference>
<dbReference type="PANTHER" id="PTHR23115">
    <property type="entry name" value="TRANSLATION FACTOR"/>
    <property type="match status" value="1"/>
</dbReference>
<dbReference type="Gene3D" id="3.40.50.300">
    <property type="entry name" value="P-loop containing nucleotide triphosphate hydrolases"/>
    <property type="match status" value="1"/>
</dbReference>
<dbReference type="PRINTS" id="PR00315">
    <property type="entry name" value="ELONGATNFCT"/>
</dbReference>
<dbReference type="InterPro" id="IPR009001">
    <property type="entry name" value="Transl_elong_EF1A/Init_IF2_C"/>
</dbReference>
<dbReference type="GO" id="GO:0005525">
    <property type="term" value="F:GTP binding"/>
    <property type="evidence" value="ECO:0007669"/>
    <property type="project" value="UniProtKB-KW"/>
</dbReference>
<evidence type="ECO:0000313" key="9">
    <source>
        <dbReference type="Ensembl" id="ENSGMOP00000035064.1"/>
    </source>
</evidence>
<reference evidence="9" key="2">
    <citation type="submission" date="2025-09" db="UniProtKB">
        <authorList>
            <consortium name="Ensembl"/>
        </authorList>
    </citation>
    <scope>IDENTIFICATION</scope>
</reference>
<keyword evidence="5 6" id="KW-0342">GTP-binding</keyword>
<dbReference type="AlphaFoldDB" id="A0A8C5AQB5"/>
<name>A0A8C5AQB5_GADMO</name>
<dbReference type="SUPFAM" id="SSF50465">
    <property type="entry name" value="EF-Tu/eEF-1alpha/eIF2-gamma C-terminal domain"/>
    <property type="match status" value="1"/>
</dbReference>
<feature type="domain" description="Tr-type G" evidence="8">
    <location>
        <begin position="1"/>
        <end position="194"/>
    </location>
</feature>
<dbReference type="InterPro" id="IPR054696">
    <property type="entry name" value="GTP-eEF1A_C"/>
</dbReference>
<dbReference type="Pfam" id="PF03144">
    <property type="entry name" value="GTP_EFTU_D2"/>
    <property type="match status" value="1"/>
</dbReference>
<evidence type="ECO:0000259" key="8">
    <source>
        <dbReference type="PROSITE" id="PS51722"/>
    </source>
</evidence>
<feature type="region of interest" description="Disordered" evidence="7">
    <location>
        <begin position="187"/>
        <end position="206"/>
    </location>
</feature>
<evidence type="ECO:0000256" key="1">
    <source>
        <dbReference type="ARBA" id="ARBA00007249"/>
    </source>
</evidence>
<reference evidence="9" key="1">
    <citation type="submission" date="2025-08" db="UniProtKB">
        <authorList>
            <consortium name="Ensembl"/>
        </authorList>
    </citation>
    <scope>IDENTIFICATION</scope>
</reference>
<dbReference type="Ensembl" id="ENSGMOT00000046947.1">
    <property type="protein sequence ID" value="ENSGMOP00000035064.1"/>
    <property type="gene ID" value="ENSGMOG00000004205.2"/>
</dbReference>
<dbReference type="NCBIfam" id="NF008969">
    <property type="entry name" value="PRK12317.1"/>
    <property type="match status" value="1"/>
</dbReference>
<dbReference type="CDD" id="cd03693">
    <property type="entry name" value="EF1_alpha_II"/>
    <property type="match status" value="1"/>
</dbReference>